<dbReference type="PANTHER" id="PTHR46356:SF1">
    <property type="entry name" value="MITOCHONDRIAL 2-OXODICARBOXYLATE CARRIER"/>
    <property type="match status" value="1"/>
</dbReference>
<evidence type="ECO:0000256" key="6">
    <source>
        <dbReference type="ARBA" id="ARBA00022792"/>
    </source>
</evidence>
<dbReference type="Proteomes" id="UP000593567">
    <property type="component" value="Unassembled WGS sequence"/>
</dbReference>
<evidence type="ECO:0000256" key="18">
    <source>
        <dbReference type="ARBA" id="ARBA00048920"/>
    </source>
</evidence>
<dbReference type="Pfam" id="PF00153">
    <property type="entry name" value="Mito_carr"/>
    <property type="match status" value="3"/>
</dbReference>
<proteinExistence type="inferred from homology"/>
<evidence type="ECO:0000256" key="14">
    <source>
        <dbReference type="ARBA" id="ARBA00047537"/>
    </source>
</evidence>
<comment type="subcellular location">
    <subcellularLocation>
        <location evidence="1">Mitochondrion inner membrane</location>
        <topology evidence="1">Multi-pass membrane protein</topology>
    </subcellularLocation>
</comment>
<evidence type="ECO:0000313" key="22">
    <source>
        <dbReference type="EMBL" id="KAF6041117.1"/>
    </source>
</evidence>
<evidence type="ECO:0000313" key="23">
    <source>
        <dbReference type="Proteomes" id="UP000593567"/>
    </source>
</evidence>
<keyword evidence="6" id="KW-0999">Mitochondrion inner membrane</keyword>
<evidence type="ECO:0000256" key="11">
    <source>
        <dbReference type="ARBA" id="ARBA00039747"/>
    </source>
</evidence>
<keyword evidence="7" id="KW-1133">Transmembrane helix</keyword>
<dbReference type="GO" id="GO:0005743">
    <property type="term" value="C:mitochondrial inner membrane"/>
    <property type="evidence" value="ECO:0007669"/>
    <property type="project" value="UniProtKB-SubCell"/>
</dbReference>
<keyword evidence="8" id="KW-0496">Mitochondrion</keyword>
<evidence type="ECO:0000256" key="20">
    <source>
        <dbReference type="PROSITE-ProRule" id="PRU00282"/>
    </source>
</evidence>
<evidence type="ECO:0000256" key="17">
    <source>
        <dbReference type="ARBA" id="ARBA00048581"/>
    </source>
</evidence>
<comment type="catalytic activity">
    <reaction evidence="19">
        <text>hexanedioate(in) + 2-oxoglutarate(out) = hexanedioate(out) + 2-oxoglutarate(in)</text>
        <dbReference type="Rhea" id="RHEA:71743"/>
        <dbReference type="ChEBI" id="CHEBI:16810"/>
        <dbReference type="ChEBI" id="CHEBI:17128"/>
    </reaction>
</comment>
<dbReference type="OrthoDB" id="434783at2759"/>
<keyword evidence="9 20" id="KW-0472">Membrane</keyword>
<accession>A0A7J7KSI8</accession>
<evidence type="ECO:0000256" key="5">
    <source>
        <dbReference type="ARBA" id="ARBA00022737"/>
    </source>
</evidence>
<keyword evidence="4 20" id="KW-0812">Transmembrane</keyword>
<dbReference type="InterPro" id="IPR051752">
    <property type="entry name" value="Mito_2-oxodicarb_carrier"/>
</dbReference>
<comment type="catalytic activity">
    <reaction evidence="10">
        <text>2-oxoadipate(in) + 2-oxoglutarate(out) = 2-oxoadipate(out) + 2-oxoglutarate(in)</text>
        <dbReference type="Rhea" id="RHEA:71739"/>
        <dbReference type="ChEBI" id="CHEBI:16810"/>
        <dbReference type="ChEBI" id="CHEBI:57499"/>
    </reaction>
</comment>
<evidence type="ECO:0000256" key="7">
    <source>
        <dbReference type="ARBA" id="ARBA00022989"/>
    </source>
</evidence>
<evidence type="ECO:0000256" key="3">
    <source>
        <dbReference type="ARBA" id="ARBA00022448"/>
    </source>
</evidence>
<organism evidence="22 23">
    <name type="scientific">Bugula neritina</name>
    <name type="common">Brown bryozoan</name>
    <name type="synonym">Sertularia neritina</name>
    <dbReference type="NCBI Taxonomy" id="10212"/>
    <lineage>
        <taxon>Eukaryota</taxon>
        <taxon>Metazoa</taxon>
        <taxon>Spiralia</taxon>
        <taxon>Lophotrochozoa</taxon>
        <taxon>Bryozoa</taxon>
        <taxon>Gymnolaemata</taxon>
        <taxon>Cheilostomatida</taxon>
        <taxon>Flustrina</taxon>
        <taxon>Buguloidea</taxon>
        <taxon>Bugulidae</taxon>
        <taxon>Bugula</taxon>
    </lineage>
</organism>
<dbReference type="EMBL" id="VXIV02000078">
    <property type="protein sequence ID" value="KAF6041117.1"/>
    <property type="molecule type" value="Genomic_DNA"/>
</dbReference>
<comment type="caution">
    <text evidence="22">The sequence shown here is derived from an EMBL/GenBank/DDBJ whole genome shotgun (WGS) entry which is preliminary data.</text>
</comment>
<evidence type="ECO:0000256" key="15">
    <source>
        <dbReference type="ARBA" id="ARBA00048003"/>
    </source>
</evidence>
<evidence type="ECO:0000256" key="16">
    <source>
        <dbReference type="ARBA" id="ARBA00048303"/>
    </source>
</evidence>
<name>A0A7J7KSI8_BUGNE</name>
<dbReference type="AlphaFoldDB" id="A0A7J7KSI8"/>
<dbReference type="PANTHER" id="PTHR46356">
    <property type="entry name" value="MITOCHONDRIAL 2-OXODICARBOXYLATE CARRIER"/>
    <property type="match status" value="1"/>
</dbReference>
<evidence type="ECO:0000256" key="21">
    <source>
        <dbReference type="RuleBase" id="RU000488"/>
    </source>
</evidence>
<keyword evidence="5" id="KW-0677">Repeat</keyword>
<dbReference type="PROSITE" id="PS50920">
    <property type="entry name" value="SOLCAR"/>
    <property type="match status" value="3"/>
</dbReference>
<keyword evidence="23" id="KW-1185">Reference proteome</keyword>
<evidence type="ECO:0000256" key="12">
    <source>
        <dbReference type="ARBA" id="ARBA00041874"/>
    </source>
</evidence>
<comment type="catalytic activity">
    <reaction evidence="16">
        <text>L-2-aminoadipate(in) + 2-oxoglutarate(out) = L-2-aminoadipate(out) + 2-oxoglutarate(in)</text>
        <dbReference type="Rhea" id="RHEA:71747"/>
        <dbReference type="ChEBI" id="CHEBI:16810"/>
        <dbReference type="ChEBI" id="CHEBI:58672"/>
    </reaction>
</comment>
<sequence length="304" mass="33664">MCCITILTKKGVEMPTVLTVSKQHAEGKLALMQLTAGGIAGLSEICLLHPLDVIKTRFQLQKAGTSAQYSSLGHCFTDMYRTEGLLSFYKGILPPIMAETPKRGTKFLVFEQYKRLFLLFDGISQPYVFLLAGFLSGCTEAFVVNPFETVKVRLQSERVAFAAQQNAFTLAREILKKDGFGLRGLNKGLTATICRHGIFNLCYFGFYHNARVLLTAEGEALSIPFRLLLGFIAGSLASVCNIPWDVAKSRIQGPQPEPNSIKYKSTVQTIRLVVKEEGCVSYNKPVCLMFHESLVNINCLFLGI</sequence>
<protein>
    <recommendedName>
        <fullName evidence="11">Mitochondrial 2-oxodicarboxylate carrier</fullName>
    </recommendedName>
    <alternativeName>
        <fullName evidence="12">Solute carrier family 25 member 21</fullName>
    </alternativeName>
</protein>
<evidence type="ECO:0000256" key="19">
    <source>
        <dbReference type="ARBA" id="ARBA00048998"/>
    </source>
</evidence>
<keyword evidence="3 21" id="KW-0813">Transport</keyword>
<reference evidence="22" key="1">
    <citation type="submission" date="2020-06" db="EMBL/GenBank/DDBJ databases">
        <title>Draft genome of Bugula neritina, a colonial animal packing powerful symbionts and potential medicines.</title>
        <authorList>
            <person name="Rayko M."/>
        </authorList>
    </citation>
    <scope>NUCLEOTIDE SEQUENCE [LARGE SCALE GENOMIC DNA]</scope>
    <source>
        <strain evidence="22">Kwan_BN1</strain>
    </source>
</reference>
<evidence type="ECO:0000256" key="13">
    <source>
        <dbReference type="ARBA" id="ARBA00046087"/>
    </source>
</evidence>
<comment type="catalytic activity">
    <reaction evidence="18">
        <text>glutarate(in) + 2-oxoglutarate(out) = glutarate(out) + 2-oxoglutarate(in)</text>
        <dbReference type="Rhea" id="RHEA:71751"/>
        <dbReference type="ChEBI" id="CHEBI:16810"/>
        <dbReference type="ChEBI" id="CHEBI:30921"/>
    </reaction>
</comment>
<dbReference type="InterPro" id="IPR023395">
    <property type="entry name" value="MCP_dom_sf"/>
</dbReference>
<gene>
    <name evidence="22" type="ORF">EB796_000576</name>
</gene>
<evidence type="ECO:0000256" key="2">
    <source>
        <dbReference type="ARBA" id="ARBA00006375"/>
    </source>
</evidence>
<evidence type="ECO:0000256" key="4">
    <source>
        <dbReference type="ARBA" id="ARBA00022692"/>
    </source>
</evidence>
<dbReference type="SUPFAM" id="SSF103506">
    <property type="entry name" value="Mitochondrial carrier"/>
    <property type="match status" value="1"/>
</dbReference>
<feature type="repeat" description="Solcar" evidence="20">
    <location>
        <begin position="28"/>
        <end position="116"/>
    </location>
</feature>
<comment type="catalytic activity">
    <reaction evidence="17">
        <text>2-oxoheptanedioate(in) + 2-oxoglutarate(out) = 2-oxoheptanedioate(out) + 2-oxoglutarate(in)</text>
        <dbReference type="Rhea" id="RHEA:71755"/>
        <dbReference type="ChEBI" id="CHEBI:16810"/>
        <dbReference type="ChEBI" id="CHEBI:72701"/>
    </reaction>
</comment>
<dbReference type="Gene3D" id="1.50.40.10">
    <property type="entry name" value="Mitochondrial carrier domain"/>
    <property type="match status" value="1"/>
</dbReference>
<comment type="similarity">
    <text evidence="2 21">Belongs to the mitochondrial carrier (TC 2.A.29) family.</text>
</comment>
<feature type="repeat" description="Solcar" evidence="20">
    <location>
        <begin position="221"/>
        <end position="304"/>
    </location>
</feature>
<evidence type="ECO:0000256" key="10">
    <source>
        <dbReference type="ARBA" id="ARBA00036018"/>
    </source>
</evidence>
<feature type="repeat" description="Solcar" evidence="20">
    <location>
        <begin position="124"/>
        <end position="213"/>
    </location>
</feature>
<dbReference type="InterPro" id="IPR018108">
    <property type="entry name" value="MCP_transmembrane"/>
</dbReference>
<evidence type="ECO:0000256" key="1">
    <source>
        <dbReference type="ARBA" id="ARBA00004448"/>
    </source>
</evidence>
<comment type="catalytic activity">
    <reaction evidence="15">
        <text>citrate(in) + 2-oxoglutarate(out) = citrate(out) + 2-oxoglutarate(in)</text>
        <dbReference type="Rhea" id="RHEA:71763"/>
        <dbReference type="ChEBI" id="CHEBI:16810"/>
        <dbReference type="ChEBI" id="CHEBI:16947"/>
    </reaction>
</comment>
<evidence type="ECO:0000256" key="8">
    <source>
        <dbReference type="ARBA" id="ARBA00023128"/>
    </source>
</evidence>
<comment type="function">
    <text evidence="13">Transports dicarboxylates across the inner membranes of mitochondria by a counter-exchange mechanism. Can transport 2-oxoadipate (2-oxohexanedioate), 2-oxoglutarate, adipate (hexanedioate), glutarate, and to a lesser extent, pimelate (heptanedioate), 2-oxopimelate (2-oxoheptanedioate), 2-aminoadipate (2-aminohexanedioate), oxaloacetate, and citrate. Plays a central role in catabolism of lysine, hydroxylysine, and tryptophan, by transporting common metabolite intermediates (such as 2-oxoadipate) into the mitochondria, where it is converted into acetyl-CoA and can enter the citric acid (TCA) cycle.</text>
</comment>
<evidence type="ECO:0000256" key="9">
    <source>
        <dbReference type="ARBA" id="ARBA00023136"/>
    </source>
</evidence>
<comment type="catalytic activity">
    <reaction evidence="14">
        <text>heptanedioate(in) + 2-oxoglutarate(out) = heptanedioate(out) + 2-oxoglutarate(in)</text>
        <dbReference type="Rhea" id="RHEA:71759"/>
        <dbReference type="ChEBI" id="CHEBI:16810"/>
        <dbReference type="ChEBI" id="CHEBI:36165"/>
    </reaction>
</comment>